<dbReference type="SUPFAM" id="SSF53335">
    <property type="entry name" value="S-adenosyl-L-methionine-dependent methyltransferases"/>
    <property type="match status" value="1"/>
</dbReference>
<dbReference type="Gene3D" id="3.40.50.150">
    <property type="entry name" value="Vaccinia Virus protein VP39"/>
    <property type="match status" value="1"/>
</dbReference>
<evidence type="ECO:0000259" key="1">
    <source>
        <dbReference type="Pfam" id="PF13649"/>
    </source>
</evidence>
<proteinExistence type="predicted"/>
<sequence length="238" mass="25404">MTETSYERLAEFHDLFMAEPWERLRPSVRAAFAHLGRDAVVAEIGAGTGVGTRTIAGETRARIVALEPALVMRAVLTARVADDALLAERVTVVAGAAPDDLGLLPGRLDGFVCAHVLGHLGRADRRALFAWAGERLAGDGFGLVTTQRARTGPAEVVQARRLGDHEYRVRHLAPAGGAGGQQPASLYEVRDGDRLVRSYRFASDWRVVTAQDVAAELPATLVLEPAGDGVALVRRAVA</sequence>
<protein>
    <recommendedName>
        <fullName evidence="1">Methyltransferase domain-containing protein</fullName>
    </recommendedName>
</protein>
<keyword evidence="3" id="KW-1185">Reference proteome</keyword>
<evidence type="ECO:0000313" key="3">
    <source>
        <dbReference type="Proteomes" id="UP000181980"/>
    </source>
</evidence>
<name>A0A1H5KRS5_9ACTN</name>
<organism evidence="2 3">
    <name type="scientific">Jiangella alba</name>
    <dbReference type="NCBI Taxonomy" id="561176"/>
    <lineage>
        <taxon>Bacteria</taxon>
        <taxon>Bacillati</taxon>
        <taxon>Actinomycetota</taxon>
        <taxon>Actinomycetes</taxon>
        <taxon>Jiangellales</taxon>
        <taxon>Jiangellaceae</taxon>
        <taxon>Jiangella</taxon>
    </lineage>
</organism>
<gene>
    <name evidence="2" type="ORF">SAMN04488561_2214</name>
</gene>
<accession>A0A1H5KRS5</accession>
<dbReference type="CDD" id="cd02440">
    <property type="entry name" value="AdoMet_MTases"/>
    <property type="match status" value="1"/>
</dbReference>
<reference evidence="3" key="1">
    <citation type="submission" date="2016-10" db="EMBL/GenBank/DDBJ databases">
        <authorList>
            <person name="Varghese N."/>
            <person name="Submissions S."/>
        </authorList>
    </citation>
    <scope>NUCLEOTIDE SEQUENCE [LARGE SCALE GENOMIC DNA]</scope>
    <source>
        <strain evidence="3">DSM 45237</strain>
    </source>
</reference>
<dbReference type="InterPro" id="IPR041698">
    <property type="entry name" value="Methyltransf_25"/>
</dbReference>
<dbReference type="RefSeq" id="WP_074946276.1">
    <property type="nucleotide sequence ID" value="NZ_FNUC01000003.1"/>
</dbReference>
<dbReference type="EMBL" id="FNUC01000003">
    <property type="protein sequence ID" value="SEE67400.1"/>
    <property type="molecule type" value="Genomic_DNA"/>
</dbReference>
<dbReference type="AlphaFoldDB" id="A0A1H5KRS5"/>
<evidence type="ECO:0000313" key="2">
    <source>
        <dbReference type="EMBL" id="SEE67400.1"/>
    </source>
</evidence>
<feature type="domain" description="Methyltransferase" evidence="1">
    <location>
        <begin position="41"/>
        <end position="137"/>
    </location>
</feature>
<dbReference type="Proteomes" id="UP000181980">
    <property type="component" value="Unassembled WGS sequence"/>
</dbReference>
<dbReference type="STRING" id="561176.SAMN04488561_2214"/>
<dbReference type="Pfam" id="PF13649">
    <property type="entry name" value="Methyltransf_25"/>
    <property type="match status" value="1"/>
</dbReference>
<dbReference type="InterPro" id="IPR029063">
    <property type="entry name" value="SAM-dependent_MTases_sf"/>
</dbReference>